<evidence type="ECO:0000313" key="2">
    <source>
        <dbReference type="Proteomes" id="UP001144978"/>
    </source>
</evidence>
<sequence>MSDVANIRKQLKIKAGSAKRCAELQTVDCAQGAKSAESKEEEDLKRKLDQYVADNAEDWDIKNTVCGGCFLHRRRLTAKLNNTTSTCRPLPLSYYDNQHMTGIADVRVQRV</sequence>
<dbReference type="Proteomes" id="UP001144978">
    <property type="component" value="Unassembled WGS sequence"/>
</dbReference>
<dbReference type="EMBL" id="JANSHE010003117">
    <property type="protein sequence ID" value="KAJ2987615.1"/>
    <property type="molecule type" value="Genomic_DNA"/>
</dbReference>
<organism evidence="1 2">
    <name type="scientific">Trametes sanguinea</name>
    <dbReference type="NCBI Taxonomy" id="158606"/>
    <lineage>
        <taxon>Eukaryota</taxon>
        <taxon>Fungi</taxon>
        <taxon>Dikarya</taxon>
        <taxon>Basidiomycota</taxon>
        <taxon>Agaricomycotina</taxon>
        <taxon>Agaricomycetes</taxon>
        <taxon>Polyporales</taxon>
        <taxon>Polyporaceae</taxon>
        <taxon>Trametes</taxon>
    </lineage>
</organism>
<keyword evidence="2" id="KW-1185">Reference proteome</keyword>
<name>A0ACC1P7E0_9APHY</name>
<gene>
    <name evidence="1" type="ORF">NUW54_g9379</name>
</gene>
<evidence type="ECO:0000313" key="1">
    <source>
        <dbReference type="EMBL" id="KAJ2987615.1"/>
    </source>
</evidence>
<reference evidence="1" key="1">
    <citation type="submission" date="2022-08" db="EMBL/GenBank/DDBJ databases">
        <title>Genome Sequence of Pycnoporus sanguineus.</title>
        <authorList>
            <person name="Buettner E."/>
        </authorList>
    </citation>
    <scope>NUCLEOTIDE SEQUENCE</scope>
    <source>
        <strain evidence="1">CG-C14</strain>
    </source>
</reference>
<comment type="caution">
    <text evidence="1">The sequence shown here is derived from an EMBL/GenBank/DDBJ whole genome shotgun (WGS) entry which is preliminary data.</text>
</comment>
<protein>
    <submittedName>
        <fullName evidence="1">Uncharacterized protein</fullName>
    </submittedName>
</protein>
<proteinExistence type="predicted"/>
<accession>A0ACC1P7E0</accession>